<sequence>MGFKVKPKTYTVCFEEGHEYHGVEARLSGMSYGEWEQVTGLDGSEGETNGADSVRRFVDHLISWNLEDENDQPVPTTLDAVKQLDHNLVAALNNAWIQTLIGVHDADPLPETSPSGEPSPVASIPMAPLSPSLAS</sequence>
<comment type="caution">
    <text evidence="2">The sequence shown here is derived from an EMBL/GenBank/DDBJ whole genome shotgun (WGS) entry which is preliminary data.</text>
</comment>
<reference evidence="2 3" key="1">
    <citation type="submission" date="2022-01" db="EMBL/GenBank/DDBJ databases">
        <title>Draft Genome Sequences of Seven Type Strains of the Genus Streptomyces.</title>
        <authorList>
            <person name="Aziz S."/>
            <person name="Coretto E."/>
            <person name="Chronakova A."/>
            <person name="Sproer C."/>
            <person name="Huber K."/>
            <person name="Nouioui I."/>
            <person name="Gross H."/>
        </authorList>
    </citation>
    <scope>NUCLEOTIDE SEQUENCE [LARGE SCALE GENOMIC DNA]</scope>
    <source>
        <strain evidence="2 3">DSM 41685</strain>
    </source>
</reference>
<feature type="region of interest" description="Disordered" evidence="1">
    <location>
        <begin position="105"/>
        <end position="135"/>
    </location>
</feature>
<dbReference type="EMBL" id="JAKKZF010000062">
    <property type="protein sequence ID" value="MCG0065039.1"/>
    <property type="molecule type" value="Genomic_DNA"/>
</dbReference>
<evidence type="ECO:0000256" key="1">
    <source>
        <dbReference type="SAM" id="MobiDB-lite"/>
    </source>
</evidence>
<dbReference type="RefSeq" id="WP_086697407.1">
    <property type="nucleotide sequence ID" value="NZ_JAKKZF010000062.1"/>
</dbReference>
<name>A0ABS9JHR4_9ACTN</name>
<evidence type="ECO:0000313" key="2">
    <source>
        <dbReference type="EMBL" id="MCG0065039.1"/>
    </source>
</evidence>
<keyword evidence="3" id="KW-1185">Reference proteome</keyword>
<gene>
    <name evidence="2" type="ORF">L0F81_17340</name>
</gene>
<accession>A0ABS9JHR4</accession>
<organism evidence="2 3">
    <name type="scientific">Streptomyces tricolor</name>
    <dbReference type="NCBI Taxonomy" id="68277"/>
    <lineage>
        <taxon>Bacteria</taxon>
        <taxon>Bacillati</taxon>
        <taxon>Actinomycetota</taxon>
        <taxon>Actinomycetes</taxon>
        <taxon>Kitasatosporales</taxon>
        <taxon>Streptomycetaceae</taxon>
        <taxon>Streptomyces</taxon>
        <taxon>Streptomyces violaceoruber group</taxon>
    </lineage>
</organism>
<dbReference type="Proteomes" id="UP001299012">
    <property type="component" value="Unassembled WGS sequence"/>
</dbReference>
<protein>
    <submittedName>
        <fullName evidence="2">Uncharacterized protein</fullName>
    </submittedName>
</protein>
<proteinExistence type="predicted"/>
<evidence type="ECO:0000313" key="3">
    <source>
        <dbReference type="Proteomes" id="UP001299012"/>
    </source>
</evidence>